<dbReference type="AlphaFoldDB" id="A0A0G4KTY6"/>
<dbReference type="EMBL" id="CVQH01004446">
    <property type="protein sequence ID" value="CRK13212.1"/>
    <property type="molecule type" value="Genomic_DNA"/>
</dbReference>
<dbReference type="Proteomes" id="UP000044602">
    <property type="component" value="Unassembled WGS sequence"/>
</dbReference>
<gene>
    <name evidence="1" type="ORF">BN1708_002568</name>
</gene>
<evidence type="ECO:0000313" key="2">
    <source>
        <dbReference type="Proteomes" id="UP000044602"/>
    </source>
</evidence>
<sequence length="168" mass="18550">MNLAPVTWGSSRASFRYKRGAERGPLLGYSSHQHPILQQNIHNTHQASSSSSNTNNHNGSLLLLLLRHQLRRLLLVVRLQLVRPLSNHGHDALTPSAFSDKIQFFPAKTSASNLRGSQSTPTGKIACPRWTKVTLPHAPRGRNRCGAEPASHANCIDGLVFLDAMYMQ</sequence>
<protein>
    <submittedName>
        <fullName evidence="1">Uncharacterized protein</fullName>
    </submittedName>
</protein>
<accession>A0A0G4KTY6</accession>
<reference evidence="1 2" key="1">
    <citation type="submission" date="2015-05" db="EMBL/GenBank/DDBJ databases">
        <authorList>
            <person name="Wang D.B."/>
            <person name="Wang M."/>
        </authorList>
    </citation>
    <scope>NUCLEOTIDE SEQUENCE [LARGE SCALE GENOMIC DNA]</scope>
    <source>
        <strain evidence="1">VL1</strain>
    </source>
</reference>
<name>A0A0G4KTY6_VERLO</name>
<organism evidence="1 2">
    <name type="scientific">Verticillium longisporum</name>
    <name type="common">Verticillium dahliae var. longisporum</name>
    <dbReference type="NCBI Taxonomy" id="100787"/>
    <lineage>
        <taxon>Eukaryota</taxon>
        <taxon>Fungi</taxon>
        <taxon>Dikarya</taxon>
        <taxon>Ascomycota</taxon>
        <taxon>Pezizomycotina</taxon>
        <taxon>Sordariomycetes</taxon>
        <taxon>Hypocreomycetidae</taxon>
        <taxon>Glomerellales</taxon>
        <taxon>Plectosphaerellaceae</taxon>
        <taxon>Verticillium</taxon>
    </lineage>
</organism>
<keyword evidence="2" id="KW-1185">Reference proteome</keyword>
<proteinExistence type="predicted"/>
<evidence type="ECO:0000313" key="1">
    <source>
        <dbReference type="EMBL" id="CRK13212.1"/>
    </source>
</evidence>